<dbReference type="GO" id="GO:0005524">
    <property type="term" value="F:ATP binding"/>
    <property type="evidence" value="ECO:0007669"/>
    <property type="project" value="UniProtKB-UniRule"/>
</dbReference>
<evidence type="ECO:0000313" key="14">
    <source>
        <dbReference type="EMBL" id="OKH27039.1"/>
    </source>
</evidence>
<comment type="subunit">
    <text evidence="3 11">Monomer.</text>
</comment>
<evidence type="ECO:0000256" key="6">
    <source>
        <dbReference type="ARBA" id="ARBA00022741"/>
    </source>
</evidence>
<feature type="domain" description="Aminoacyl-tRNA synthetase class I anticodon-binding" evidence="13">
    <location>
        <begin position="332"/>
        <end position="467"/>
    </location>
</feature>
<comment type="catalytic activity">
    <reaction evidence="10 11">
        <text>tRNA(Glu) + L-glutamate + ATP = L-glutamyl-tRNA(Glu) + AMP + diphosphate</text>
        <dbReference type="Rhea" id="RHEA:23540"/>
        <dbReference type="Rhea" id="RHEA-COMP:9663"/>
        <dbReference type="Rhea" id="RHEA-COMP:9680"/>
        <dbReference type="ChEBI" id="CHEBI:29985"/>
        <dbReference type="ChEBI" id="CHEBI:30616"/>
        <dbReference type="ChEBI" id="CHEBI:33019"/>
        <dbReference type="ChEBI" id="CHEBI:78442"/>
        <dbReference type="ChEBI" id="CHEBI:78520"/>
        <dbReference type="ChEBI" id="CHEBI:456215"/>
        <dbReference type="EC" id="6.1.1.17"/>
    </reaction>
</comment>
<evidence type="ECO:0000256" key="9">
    <source>
        <dbReference type="ARBA" id="ARBA00023146"/>
    </source>
</evidence>
<dbReference type="FunFam" id="3.40.50.620:FF:000007">
    <property type="entry name" value="Glutamate--tRNA ligase"/>
    <property type="match status" value="1"/>
</dbReference>
<accession>A0A1U7HU03</accession>
<dbReference type="InterPro" id="IPR033910">
    <property type="entry name" value="GluRS_core"/>
</dbReference>
<keyword evidence="15" id="KW-1185">Reference proteome</keyword>
<dbReference type="InterPro" id="IPR020752">
    <property type="entry name" value="Glu-tRNA-synth_I_codon-bd_sub1"/>
</dbReference>
<feature type="binding site" evidence="11">
    <location>
        <position position="251"/>
    </location>
    <ligand>
        <name>ATP</name>
        <dbReference type="ChEBI" id="CHEBI:30616"/>
    </ligand>
</feature>
<dbReference type="Gene3D" id="1.10.10.350">
    <property type="match status" value="1"/>
</dbReference>
<feature type="domain" description="Glutamyl/glutaminyl-tRNA synthetase class Ib catalytic" evidence="12">
    <location>
        <begin position="3"/>
        <end position="318"/>
    </location>
</feature>
<gene>
    <name evidence="11" type="primary">gltX</name>
    <name evidence="14" type="ORF">NIES1031_09960</name>
</gene>
<evidence type="ECO:0000256" key="4">
    <source>
        <dbReference type="ARBA" id="ARBA00022490"/>
    </source>
</evidence>
<evidence type="ECO:0000256" key="3">
    <source>
        <dbReference type="ARBA" id="ARBA00011245"/>
    </source>
</evidence>
<evidence type="ECO:0000259" key="13">
    <source>
        <dbReference type="Pfam" id="PF19269"/>
    </source>
</evidence>
<dbReference type="Gene3D" id="3.90.800.10">
    <property type="entry name" value="Glutamyl-tRNA Synthetase, Domain 3"/>
    <property type="match status" value="1"/>
</dbReference>
<dbReference type="Proteomes" id="UP000185984">
    <property type="component" value="Unassembled WGS sequence"/>
</dbReference>
<dbReference type="InterPro" id="IPR020751">
    <property type="entry name" value="aa-tRNA-synth_I_codon-bd_sub2"/>
</dbReference>
<evidence type="ECO:0000256" key="2">
    <source>
        <dbReference type="ARBA" id="ARBA00007894"/>
    </source>
</evidence>
<protein>
    <recommendedName>
        <fullName evidence="11">Glutamate--tRNA ligase</fullName>
        <ecNumber evidence="11">6.1.1.17</ecNumber>
    </recommendedName>
    <alternativeName>
        <fullName evidence="11">Glutamyl-tRNA synthetase</fullName>
        <shortName evidence="11">GluRS</shortName>
    </alternativeName>
</protein>
<comment type="similarity">
    <text evidence="2 11">Belongs to the class-I aminoacyl-tRNA synthetase family. Glutamate--tRNA ligase type 1 subfamily.</text>
</comment>
<dbReference type="PANTHER" id="PTHR43311:SF2">
    <property type="entry name" value="GLUTAMATE--TRNA LIGASE, MITOCHONDRIAL-RELATED"/>
    <property type="match status" value="1"/>
</dbReference>
<evidence type="ECO:0000256" key="5">
    <source>
        <dbReference type="ARBA" id="ARBA00022598"/>
    </source>
</evidence>
<dbReference type="EMBL" id="MRCC01000007">
    <property type="protein sequence ID" value="OKH27039.1"/>
    <property type="molecule type" value="Genomic_DNA"/>
</dbReference>
<dbReference type="NCBIfam" id="TIGR00464">
    <property type="entry name" value="gltX_bact"/>
    <property type="match status" value="1"/>
</dbReference>
<name>A0A1U7HU03_9CHRO</name>
<comment type="function">
    <text evidence="11">Catalyzes the attachment of glutamate to tRNA(Glu) in a two-step reaction: glutamate is first activated by ATP to form Glu-AMP and then transferred to the acceptor end of tRNA(Glu).</text>
</comment>
<evidence type="ECO:0000256" key="11">
    <source>
        <dbReference type="HAMAP-Rule" id="MF_00022"/>
    </source>
</evidence>
<dbReference type="EC" id="6.1.1.17" evidence="11"/>
<evidence type="ECO:0000259" key="12">
    <source>
        <dbReference type="Pfam" id="PF00749"/>
    </source>
</evidence>
<reference evidence="14 15" key="1">
    <citation type="submission" date="2016-11" db="EMBL/GenBank/DDBJ databases">
        <title>Draft Genome Sequences of Nine Cyanobacterial Strains from Diverse Habitats.</title>
        <authorList>
            <person name="Zhu T."/>
            <person name="Hou S."/>
            <person name="Lu X."/>
            <person name="Hess W.R."/>
        </authorList>
    </citation>
    <scope>NUCLEOTIDE SEQUENCE [LARGE SCALE GENOMIC DNA]</scope>
    <source>
        <strain evidence="14 15">5.2 s.c.1</strain>
    </source>
</reference>
<dbReference type="PROSITE" id="PS00178">
    <property type="entry name" value="AA_TRNA_LIGASE_I"/>
    <property type="match status" value="1"/>
</dbReference>
<dbReference type="GO" id="GO:0006424">
    <property type="term" value="P:glutamyl-tRNA aminoacylation"/>
    <property type="evidence" value="ECO:0007669"/>
    <property type="project" value="UniProtKB-UniRule"/>
</dbReference>
<dbReference type="GO" id="GO:0000049">
    <property type="term" value="F:tRNA binding"/>
    <property type="evidence" value="ECO:0007669"/>
    <property type="project" value="InterPro"/>
</dbReference>
<comment type="subcellular location">
    <subcellularLocation>
        <location evidence="1 11">Cytoplasm</location>
    </subcellularLocation>
</comment>
<dbReference type="HAMAP" id="MF_00022">
    <property type="entry name" value="Glu_tRNA_synth_type1"/>
    <property type="match status" value="1"/>
</dbReference>
<keyword evidence="4 11" id="KW-0963">Cytoplasm</keyword>
<comment type="caution">
    <text evidence="14">The sequence shown here is derived from an EMBL/GenBank/DDBJ whole genome shotgun (WGS) entry which is preliminary data.</text>
</comment>
<keyword evidence="9 11" id="KW-0030">Aminoacyl-tRNA synthetase</keyword>
<dbReference type="Gene3D" id="1.10.1160.10">
    <property type="entry name" value="Glutamyl-trna Synthetase, Domain 2"/>
    <property type="match status" value="1"/>
</dbReference>
<keyword evidence="8 11" id="KW-0648">Protein biosynthesis</keyword>
<dbReference type="RefSeq" id="WP_073549251.1">
    <property type="nucleotide sequence ID" value="NZ_CAWMVK010000041.1"/>
</dbReference>
<dbReference type="GO" id="GO:0004818">
    <property type="term" value="F:glutamate-tRNA ligase activity"/>
    <property type="evidence" value="ECO:0007669"/>
    <property type="project" value="UniProtKB-UniRule"/>
</dbReference>
<dbReference type="InterPro" id="IPR004527">
    <property type="entry name" value="Glu-tRNA-ligase_bac/mito"/>
</dbReference>
<dbReference type="PRINTS" id="PR00987">
    <property type="entry name" value="TRNASYNTHGLU"/>
</dbReference>
<feature type="short sequence motif" description="'KMSKS' region" evidence="11">
    <location>
        <begin position="248"/>
        <end position="252"/>
    </location>
</feature>
<proteinExistence type="inferred from homology"/>
<evidence type="ECO:0000256" key="10">
    <source>
        <dbReference type="ARBA" id="ARBA00048351"/>
    </source>
</evidence>
<dbReference type="Gene3D" id="3.40.50.620">
    <property type="entry name" value="HUPs"/>
    <property type="match status" value="1"/>
</dbReference>
<dbReference type="SUPFAM" id="SSF48163">
    <property type="entry name" value="An anticodon-binding domain of class I aminoacyl-tRNA synthetases"/>
    <property type="match status" value="1"/>
</dbReference>
<dbReference type="GO" id="GO:0008270">
    <property type="term" value="F:zinc ion binding"/>
    <property type="evidence" value="ECO:0007669"/>
    <property type="project" value="InterPro"/>
</dbReference>
<dbReference type="Pfam" id="PF00749">
    <property type="entry name" value="tRNA-synt_1c"/>
    <property type="match status" value="1"/>
</dbReference>
<keyword evidence="5 11" id="KW-0436">Ligase</keyword>
<dbReference type="InterPro" id="IPR014729">
    <property type="entry name" value="Rossmann-like_a/b/a_fold"/>
</dbReference>
<dbReference type="PANTHER" id="PTHR43311">
    <property type="entry name" value="GLUTAMATE--TRNA LIGASE"/>
    <property type="match status" value="1"/>
</dbReference>
<dbReference type="InterPro" id="IPR020061">
    <property type="entry name" value="Glu_tRNA_lig_a-bdl"/>
</dbReference>
<dbReference type="Gene3D" id="1.10.8.70">
    <property type="entry name" value="Glutamate-tRNA synthetase, class I, anticodon-binding domain 1"/>
    <property type="match status" value="1"/>
</dbReference>
<dbReference type="InterPro" id="IPR000924">
    <property type="entry name" value="Glu/Gln-tRNA-synth"/>
</dbReference>
<dbReference type="AlphaFoldDB" id="A0A1U7HU03"/>
<dbReference type="InterPro" id="IPR001412">
    <property type="entry name" value="aa-tRNA-synth_I_CS"/>
</dbReference>
<keyword evidence="7 11" id="KW-0067">ATP-binding</keyword>
<dbReference type="InterPro" id="IPR020058">
    <property type="entry name" value="Glu/Gln-tRNA-synth_Ib_cat-dom"/>
</dbReference>
<comment type="caution">
    <text evidence="11">Lacks conserved residue(s) required for the propagation of feature annotation.</text>
</comment>
<evidence type="ECO:0000256" key="8">
    <source>
        <dbReference type="ARBA" id="ARBA00022917"/>
    </source>
</evidence>
<evidence type="ECO:0000256" key="1">
    <source>
        <dbReference type="ARBA" id="ARBA00004496"/>
    </source>
</evidence>
<sequence>MTVRVRIAPSPTGNLHIGTARTAVFNWLFARHHGGQFILRIEDTDTERSREEYTQNILDGLTWLGLNWDEGPIFQSHRLDVYRQKVQDLLDQGLAYYCYCSEEELNAMREAQKARNEAPRYDNRHRNLTPEQQAAFAAEGRRPVIRFKIEDDREIVWNDMVRGHMSWCGSDLGGDMVIARAAQAGDIGQPLYNFAVVVDDIDMQITHVIRGEDHIANTAKQILLYEAFGATVPEFAHTPLILNAEGRKLSKRDGVTSIFDFKEMGFVAEAMVNYMTLLGWSPPDSTQELFTLEEAAQQFGFERVNKAGAKFDWAKLDWINSQYLHAMPAKKLTDLLIPYWQAAGYEFDPIGDRVWLEKIASVIGPSLTRLKDAVEMSWLYFTNSLTYSDDAMHQLQQEGSKAVLEGVLAALNNRTELTEASSQEIIKHVVKEKNVKKGLVMRSLRAALTGDMQGPDLIQSWVILHQRQFDKPRLESAIATVH</sequence>
<dbReference type="SUPFAM" id="SSF52374">
    <property type="entry name" value="Nucleotidylyl transferase"/>
    <property type="match status" value="1"/>
</dbReference>
<evidence type="ECO:0000313" key="15">
    <source>
        <dbReference type="Proteomes" id="UP000185984"/>
    </source>
</evidence>
<organism evidence="14 15">
    <name type="scientific">Chroogloeocystis siderophila 5.2 s.c.1</name>
    <dbReference type="NCBI Taxonomy" id="247279"/>
    <lineage>
        <taxon>Bacteria</taxon>
        <taxon>Bacillati</taxon>
        <taxon>Cyanobacteriota</taxon>
        <taxon>Cyanophyceae</taxon>
        <taxon>Oscillatoriophycideae</taxon>
        <taxon>Chroococcales</taxon>
        <taxon>Chroococcaceae</taxon>
        <taxon>Chroogloeocystis</taxon>
    </lineage>
</organism>
<dbReference type="Pfam" id="PF19269">
    <property type="entry name" value="Anticodon_2"/>
    <property type="match status" value="1"/>
</dbReference>
<dbReference type="STRING" id="247279.NIES1031_09960"/>
<dbReference type="InterPro" id="IPR008925">
    <property type="entry name" value="aa_tRNA-synth_I_cd-bd_sf"/>
</dbReference>
<dbReference type="OrthoDB" id="9807503at2"/>
<dbReference type="CDD" id="cd00808">
    <property type="entry name" value="GluRS_core"/>
    <property type="match status" value="1"/>
</dbReference>
<feature type="short sequence motif" description="'HIGH' region" evidence="11">
    <location>
        <begin position="9"/>
        <end position="19"/>
    </location>
</feature>
<dbReference type="InterPro" id="IPR045462">
    <property type="entry name" value="aa-tRNA-synth_I_cd-bd"/>
</dbReference>
<dbReference type="GO" id="GO:0005829">
    <property type="term" value="C:cytosol"/>
    <property type="evidence" value="ECO:0007669"/>
    <property type="project" value="TreeGrafter"/>
</dbReference>
<dbReference type="InterPro" id="IPR049940">
    <property type="entry name" value="GluQ/Sye"/>
</dbReference>
<keyword evidence="6 11" id="KW-0547">Nucleotide-binding</keyword>
<evidence type="ECO:0000256" key="7">
    <source>
        <dbReference type="ARBA" id="ARBA00022840"/>
    </source>
</evidence>